<keyword evidence="4" id="KW-1185">Reference proteome</keyword>
<evidence type="ECO:0000313" key="4">
    <source>
        <dbReference type="Proteomes" id="UP000029221"/>
    </source>
</evidence>
<accession>A0A090Q5Y2</accession>
<name>A0A090Q5Y2_9FLAO</name>
<reference evidence="3" key="1">
    <citation type="journal article" date="2014" name="Genome Announc.">
        <title>Draft Genome Sequences of Marine Flavobacterium Nonlabens Strains NR17, NR24, NR27, NR32, NR33, and Ara13.</title>
        <authorList>
            <person name="Nakanishi M."/>
            <person name="Meirelles P."/>
            <person name="Suzuki R."/>
            <person name="Takatani N."/>
            <person name="Mino S."/>
            <person name="Suda W."/>
            <person name="Oshima K."/>
            <person name="Hattori M."/>
            <person name="Ohkuma M."/>
            <person name="Hosokawa M."/>
            <person name="Miyashita K."/>
            <person name="Thompson F.L."/>
            <person name="Niwa A."/>
            <person name="Sawabe T."/>
            <person name="Sawabe T."/>
        </authorList>
    </citation>
    <scope>NUCLEOTIDE SEQUENCE [LARGE SCALE GENOMIC DNA]</scope>
    <source>
        <strain evidence="3">JCM 19294</strain>
    </source>
</reference>
<protein>
    <recommendedName>
        <fullName evidence="2">DUF4126 domain-containing protein</fullName>
    </recommendedName>
</protein>
<dbReference type="STRING" id="319236.BST91_06255"/>
<evidence type="ECO:0000256" key="1">
    <source>
        <dbReference type="SAM" id="Phobius"/>
    </source>
</evidence>
<dbReference type="AlphaFoldDB" id="A0A090Q5Y2"/>
<dbReference type="InterPro" id="IPR025196">
    <property type="entry name" value="DUF4126"/>
</dbReference>
<comment type="caution">
    <text evidence="3">The sequence shown here is derived from an EMBL/GenBank/DDBJ whole genome shotgun (WGS) entry which is preliminary data.</text>
</comment>
<keyword evidence="1" id="KW-0472">Membrane</keyword>
<gene>
    <name evidence="3" type="ORF">JCM19294_153</name>
</gene>
<feature type="transmembrane region" description="Helical" evidence="1">
    <location>
        <begin position="155"/>
        <end position="178"/>
    </location>
</feature>
<feature type="domain" description="DUF4126" evidence="2">
    <location>
        <begin position="11"/>
        <end position="180"/>
    </location>
</feature>
<organism evidence="3 4">
    <name type="scientific">Nonlabens tegetincola</name>
    <dbReference type="NCBI Taxonomy" id="323273"/>
    <lineage>
        <taxon>Bacteria</taxon>
        <taxon>Pseudomonadati</taxon>
        <taxon>Bacteroidota</taxon>
        <taxon>Flavobacteriia</taxon>
        <taxon>Flavobacteriales</taxon>
        <taxon>Flavobacteriaceae</taxon>
        <taxon>Nonlabens</taxon>
    </lineage>
</organism>
<dbReference type="RefSeq" id="WP_042279329.1">
    <property type="nucleotide sequence ID" value="NZ_BBML01000006.1"/>
</dbReference>
<feature type="transmembrane region" description="Helical" evidence="1">
    <location>
        <begin position="47"/>
        <end position="71"/>
    </location>
</feature>
<dbReference type="eggNOG" id="ENOG5031U0Y">
    <property type="taxonomic scope" value="Bacteria"/>
</dbReference>
<feature type="transmembrane region" description="Helical" evidence="1">
    <location>
        <begin position="78"/>
        <end position="100"/>
    </location>
</feature>
<sequence>METFFSIFTSVCLGIGLSASAGFRVFVPLLFLSFAGYMGWIPLNEDWSWAGSLTAVIVLAVAAVVELLAYYIPYVDNLLDTISVPLATIAGTAVMVSVVGDLDPVYTWTLAIIAGGGTAAAISSTTTAARATSTATTGGLGNPVVSTAEAGLSGILSILSLLAPVVAVIIVILIFLAMRKLYKKLFKRSSLSRKQTNKKLTN</sequence>
<dbReference type="Proteomes" id="UP000029221">
    <property type="component" value="Unassembled WGS sequence"/>
</dbReference>
<evidence type="ECO:0000259" key="2">
    <source>
        <dbReference type="Pfam" id="PF13548"/>
    </source>
</evidence>
<proteinExistence type="predicted"/>
<dbReference type="Pfam" id="PF13548">
    <property type="entry name" value="DUF4126"/>
    <property type="match status" value="1"/>
</dbReference>
<dbReference type="EMBL" id="BBML01000006">
    <property type="protein sequence ID" value="GAK97617.1"/>
    <property type="molecule type" value="Genomic_DNA"/>
</dbReference>
<keyword evidence="1" id="KW-1133">Transmembrane helix</keyword>
<keyword evidence="1" id="KW-0812">Transmembrane</keyword>
<evidence type="ECO:0000313" key="3">
    <source>
        <dbReference type="EMBL" id="GAK97617.1"/>
    </source>
</evidence>